<feature type="non-terminal residue" evidence="2">
    <location>
        <position position="1"/>
    </location>
</feature>
<dbReference type="PANTHER" id="PTHR43181">
    <property type="entry name" value="2-C-METHYL-D-ERYTHRITOL 2,4-CYCLODIPHOSPHATE SYNTHASE, CHLOROPLASTIC"/>
    <property type="match status" value="1"/>
</dbReference>
<proteinExistence type="predicted"/>
<organism evidence="2 3">
    <name type="scientific">Candidatus Thermofonsia Clade 3 bacterium</name>
    <dbReference type="NCBI Taxonomy" id="2364212"/>
    <lineage>
        <taxon>Bacteria</taxon>
        <taxon>Bacillati</taxon>
        <taxon>Chloroflexota</taxon>
        <taxon>Candidatus Thermofontia</taxon>
        <taxon>Candidatus Thermofonsia Clade 3</taxon>
    </lineage>
</organism>
<dbReference type="GO" id="GO:0008685">
    <property type="term" value="F:2-C-methyl-D-erythritol 2,4-cyclodiphosphate synthase activity"/>
    <property type="evidence" value="ECO:0007669"/>
    <property type="project" value="InterPro"/>
</dbReference>
<accession>A0A2M8Q6J3</accession>
<dbReference type="Gene3D" id="3.30.1330.50">
    <property type="entry name" value="2-C-methyl-D-erythritol 2,4-cyclodiphosphate synthase"/>
    <property type="match status" value="1"/>
</dbReference>
<evidence type="ECO:0000313" key="3">
    <source>
        <dbReference type="Proteomes" id="UP000230790"/>
    </source>
</evidence>
<gene>
    <name evidence="2" type="ORF">CUN48_19045</name>
</gene>
<evidence type="ECO:0000313" key="2">
    <source>
        <dbReference type="EMBL" id="PJF45406.1"/>
    </source>
</evidence>
<name>A0A2M8Q6J3_9CHLR</name>
<reference evidence="2 3" key="1">
    <citation type="submission" date="2017-11" db="EMBL/GenBank/DDBJ databases">
        <title>Evolution of Phototrophy in the Chloroflexi Phylum Driven by Horizontal Gene Transfer.</title>
        <authorList>
            <person name="Ward L.M."/>
            <person name="Hemp J."/>
            <person name="Shih P.M."/>
            <person name="Mcglynn S.E."/>
            <person name="Fischer W."/>
        </authorList>
    </citation>
    <scope>NUCLEOTIDE SEQUENCE [LARGE SCALE GENOMIC DNA]</scope>
    <source>
        <strain evidence="2">JP3_7</strain>
    </source>
</reference>
<dbReference type="EMBL" id="PGTN01001123">
    <property type="protein sequence ID" value="PJF45406.1"/>
    <property type="molecule type" value="Genomic_DNA"/>
</dbReference>
<dbReference type="Proteomes" id="UP000230790">
    <property type="component" value="Unassembled WGS sequence"/>
</dbReference>
<dbReference type="InterPro" id="IPR036571">
    <property type="entry name" value="MECDP_synthase_sf"/>
</dbReference>
<dbReference type="InterPro" id="IPR003526">
    <property type="entry name" value="MECDP_synthase"/>
</dbReference>
<feature type="domain" description="2-C-methyl-D-erythritol 2,4-cyclodiphosphate synthase" evidence="1">
    <location>
        <begin position="1"/>
        <end position="93"/>
    </location>
</feature>
<dbReference type="Pfam" id="PF02542">
    <property type="entry name" value="YgbB"/>
    <property type="match status" value="1"/>
</dbReference>
<dbReference type="AlphaFoldDB" id="A0A2M8Q6J3"/>
<comment type="caution">
    <text evidence="2">The sequence shown here is derived from an EMBL/GenBank/DDBJ whole genome shotgun (WGS) entry which is preliminary data.</text>
</comment>
<dbReference type="PANTHER" id="PTHR43181:SF1">
    <property type="entry name" value="2-C-METHYL-D-ERYTHRITOL 2,4-CYCLODIPHOSPHATE SYNTHASE, CHLOROPLASTIC"/>
    <property type="match status" value="1"/>
</dbReference>
<sequence>PNSDPRWKDASSLTMLGQVGALLAQHGWRPLHIDAMTLAEAPKLAPHIPEMRMRIAQTLGMMPEQVSIKATTNEGMDAVGARRAIACHAVAAIYPALGETNDE</sequence>
<dbReference type="SUPFAM" id="SSF69765">
    <property type="entry name" value="IpsF-like"/>
    <property type="match status" value="1"/>
</dbReference>
<dbReference type="GO" id="GO:0016114">
    <property type="term" value="P:terpenoid biosynthetic process"/>
    <property type="evidence" value="ECO:0007669"/>
    <property type="project" value="InterPro"/>
</dbReference>
<evidence type="ECO:0000259" key="1">
    <source>
        <dbReference type="Pfam" id="PF02542"/>
    </source>
</evidence>
<protein>
    <recommendedName>
        <fullName evidence="1">2-C-methyl-D-erythritol 2,4-cyclodiphosphate synthase domain-containing protein</fullName>
    </recommendedName>
</protein>